<dbReference type="InterPro" id="IPR002067">
    <property type="entry name" value="MCP"/>
</dbReference>
<feature type="repeat" description="Solcar" evidence="9">
    <location>
        <begin position="178"/>
        <end position="287"/>
    </location>
</feature>
<keyword evidence="8 9" id="KW-0472">Membrane</keyword>
<dbReference type="PROSITE" id="PS50920">
    <property type="entry name" value="SOLCAR"/>
    <property type="match status" value="3"/>
</dbReference>
<keyword evidence="3 9" id="KW-0812">Transmembrane</keyword>
<evidence type="ECO:0000256" key="11">
    <source>
        <dbReference type="SAM" id="Phobius"/>
    </source>
</evidence>
<evidence type="ECO:0000256" key="8">
    <source>
        <dbReference type="ARBA" id="ARBA00023136"/>
    </source>
</evidence>
<gene>
    <name evidence="12" type="ORF">BN980_GECA01s09712g</name>
</gene>
<evidence type="ECO:0000256" key="2">
    <source>
        <dbReference type="ARBA" id="ARBA00022448"/>
    </source>
</evidence>
<keyword evidence="2 10" id="KW-0813">Transport</keyword>
<keyword evidence="5" id="KW-0999">Mitochondrion inner membrane</keyword>
<dbReference type="OrthoDB" id="270584at2759"/>
<protein>
    <submittedName>
        <fullName evidence="12">Similar to Saccharomyces cerevisiae YHR002W LEU5 Mitochondrial carrier protein involved in the accumulation of CoA in the mitochondrial matrix</fullName>
    </submittedName>
</protein>
<feature type="transmembrane region" description="Helical" evidence="11">
    <location>
        <begin position="384"/>
        <end position="406"/>
    </location>
</feature>
<dbReference type="InterPro" id="IPR018108">
    <property type="entry name" value="MCP_transmembrane"/>
</dbReference>
<evidence type="ECO:0000313" key="12">
    <source>
        <dbReference type="EMBL" id="CDO51641.1"/>
    </source>
</evidence>
<dbReference type="Pfam" id="PF00153">
    <property type="entry name" value="Mito_carr"/>
    <property type="match status" value="3"/>
</dbReference>
<dbReference type="AlphaFoldDB" id="A0A0J9X2S5"/>
<feature type="repeat" description="Solcar" evidence="9">
    <location>
        <begin position="326"/>
        <end position="412"/>
    </location>
</feature>
<evidence type="ECO:0000256" key="10">
    <source>
        <dbReference type="RuleBase" id="RU000488"/>
    </source>
</evidence>
<keyword evidence="7" id="KW-0496">Mitochondrion</keyword>
<evidence type="ECO:0000256" key="1">
    <source>
        <dbReference type="ARBA" id="ARBA00004448"/>
    </source>
</evidence>
<comment type="subcellular location">
    <subcellularLocation>
        <location evidence="1">Mitochondrion inner membrane</location>
        <topology evidence="1">Multi-pass membrane protein</topology>
    </subcellularLocation>
</comment>
<dbReference type="GO" id="GO:0055085">
    <property type="term" value="P:transmembrane transport"/>
    <property type="evidence" value="ECO:0007669"/>
    <property type="project" value="InterPro"/>
</dbReference>
<reference evidence="12" key="1">
    <citation type="submission" date="2014-03" db="EMBL/GenBank/DDBJ databases">
        <authorList>
            <person name="Casaregola S."/>
        </authorList>
    </citation>
    <scope>NUCLEOTIDE SEQUENCE [LARGE SCALE GENOMIC DNA]</scope>
    <source>
        <strain evidence="12">CLIB 918</strain>
    </source>
</reference>
<dbReference type="GO" id="GO:0005743">
    <property type="term" value="C:mitochondrial inner membrane"/>
    <property type="evidence" value="ECO:0007669"/>
    <property type="project" value="UniProtKB-SubCell"/>
</dbReference>
<keyword evidence="6 11" id="KW-1133">Transmembrane helix</keyword>
<dbReference type="Gene3D" id="1.50.40.10">
    <property type="entry name" value="Mitochondrial carrier domain"/>
    <property type="match status" value="1"/>
</dbReference>
<comment type="similarity">
    <text evidence="10">Belongs to the mitochondrial carrier (TC 2.A.29) family.</text>
</comment>
<evidence type="ECO:0000256" key="6">
    <source>
        <dbReference type="ARBA" id="ARBA00022989"/>
    </source>
</evidence>
<keyword evidence="13" id="KW-1185">Reference proteome</keyword>
<evidence type="ECO:0000256" key="5">
    <source>
        <dbReference type="ARBA" id="ARBA00022792"/>
    </source>
</evidence>
<evidence type="ECO:0000313" key="13">
    <source>
        <dbReference type="Proteomes" id="UP000242525"/>
    </source>
</evidence>
<proteinExistence type="inferred from homology"/>
<accession>A0A0J9X2S5</accession>
<name>A0A0J9X2S5_GEOCN</name>
<evidence type="ECO:0000256" key="3">
    <source>
        <dbReference type="ARBA" id="ARBA00022692"/>
    </source>
</evidence>
<dbReference type="EMBL" id="CCBN010000001">
    <property type="protein sequence ID" value="CDO51641.1"/>
    <property type="molecule type" value="Genomic_DNA"/>
</dbReference>
<evidence type="ECO:0000256" key="4">
    <source>
        <dbReference type="ARBA" id="ARBA00022737"/>
    </source>
</evidence>
<dbReference type="PANTHER" id="PTHR24089">
    <property type="entry name" value="SOLUTE CARRIER FAMILY 25"/>
    <property type="match status" value="1"/>
</dbReference>
<dbReference type="SUPFAM" id="SSF103506">
    <property type="entry name" value="Mitochondrial carrier"/>
    <property type="match status" value="1"/>
</dbReference>
<dbReference type="STRING" id="1173061.A0A0J9X2S5"/>
<sequence length="415" mass="46010">MPNNTSSDSLAAQPSAIYASASQMSSSPVFTTDPLDKNPVITDTTVKNRLTPHPVPVPVVAVATAKPAKQPKFDKQTVDYVVRSGIAGGLAGCAAKTLIAPLDRVKILFQTSNPEFKKYAGSWLGFYRAIKEIKRSQGLLGLFQGHSATILRIFPYAAIKFVAYEEIRAIIIPSNDKETSVRRLLAGSLSGVTSVFFTYPLDLIRVRLAFETKNNFHLNPAFQPHKHHYDYRGGRLIQTSLMIFREANESSSLRGITNFYRGFLPTILGMIPYAGVSFWAHDMFHDIFRSAYLAPYALMDFLEPDERYPEDKDNIDNNSRAHRKPLTTWAQLTAGGLAGMCSQTASYPLEVVRRRIQVSGVTGERAGIIHTAKTIFATSGFRGFFIGLSIGYIKVTPMFACSFFVYERLKVALGI</sequence>
<dbReference type="PRINTS" id="PR00926">
    <property type="entry name" value="MITOCARRIER"/>
</dbReference>
<comment type="caution">
    <text evidence="12">The sequence shown here is derived from an EMBL/GenBank/DDBJ whole genome shotgun (WGS) entry which is preliminary data.</text>
</comment>
<evidence type="ECO:0000256" key="7">
    <source>
        <dbReference type="ARBA" id="ARBA00023128"/>
    </source>
</evidence>
<feature type="repeat" description="Solcar" evidence="9">
    <location>
        <begin position="79"/>
        <end position="170"/>
    </location>
</feature>
<dbReference type="InterPro" id="IPR023395">
    <property type="entry name" value="MCP_dom_sf"/>
</dbReference>
<organism evidence="12 13">
    <name type="scientific">Geotrichum candidum</name>
    <name type="common">Oospora lactis</name>
    <name type="synonym">Dipodascus geotrichum</name>
    <dbReference type="NCBI Taxonomy" id="1173061"/>
    <lineage>
        <taxon>Eukaryota</taxon>
        <taxon>Fungi</taxon>
        <taxon>Dikarya</taxon>
        <taxon>Ascomycota</taxon>
        <taxon>Saccharomycotina</taxon>
        <taxon>Dipodascomycetes</taxon>
        <taxon>Dipodascales</taxon>
        <taxon>Dipodascaceae</taxon>
        <taxon>Geotrichum</taxon>
    </lineage>
</organism>
<evidence type="ECO:0000256" key="9">
    <source>
        <dbReference type="PROSITE-ProRule" id="PRU00282"/>
    </source>
</evidence>
<dbReference type="Proteomes" id="UP000242525">
    <property type="component" value="Unassembled WGS sequence"/>
</dbReference>
<keyword evidence="4" id="KW-0677">Repeat</keyword>